<dbReference type="GO" id="GO:0003700">
    <property type="term" value="F:DNA-binding transcription factor activity"/>
    <property type="evidence" value="ECO:0007669"/>
    <property type="project" value="InterPro"/>
</dbReference>
<dbReference type="PROSITE" id="PS50931">
    <property type="entry name" value="HTH_LYSR"/>
    <property type="match status" value="1"/>
</dbReference>
<dbReference type="InterPro" id="IPR036390">
    <property type="entry name" value="WH_DNA-bd_sf"/>
</dbReference>
<evidence type="ECO:0000256" key="1">
    <source>
        <dbReference type="ARBA" id="ARBA00009437"/>
    </source>
</evidence>
<dbReference type="Proteomes" id="UP000198784">
    <property type="component" value="Unassembled WGS sequence"/>
</dbReference>
<reference evidence="7" key="1">
    <citation type="submission" date="2016-10" db="EMBL/GenBank/DDBJ databases">
        <authorList>
            <person name="Varghese N."/>
            <person name="Submissions S."/>
        </authorList>
    </citation>
    <scope>NUCLEOTIDE SEQUENCE [LARGE SCALE GENOMIC DNA]</scope>
    <source>
        <strain evidence="7">DSM 17834</strain>
    </source>
</reference>
<dbReference type="FunFam" id="1.10.10.10:FF:000001">
    <property type="entry name" value="LysR family transcriptional regulator"/>
    <property type="match status" value="1"/>
</dbReference>
<dbReference type="SUPFAM" id="SSF53850">
    <property type="entry name" value="Periplasmic binding protein-like II"/>
    <property type="match status" value="1"/>
</dbReference>
<organism evidence="6 7">
    <name type="scientific">Pseudomonas borbori</name>
    <dbReference type="NCBI Taxonomy" id="289003"/>
    <lineage>
        <taxon>Bacteria</taxon>
        <taxon>Pseudomonadati</taxon>
        <taxon>Pseudomonadota</taxon>
        <taxon>Gammaproteobacteria</taxon>
        <taxon>Pseudomonadales</taxon>
        <taxon>Pseudomonadaceae</taxon>
        <taxon>Pseudomonas</taxon>
    </lineage>
</organism>
<dbReference type="InterPro" id="IPR036388">
    <property type="entry name" value="WH-like_DNA-bd_sf"/>
</dbReference>
<dbReference type="InterPro" id="IPR000847">
    <property type="entry name" value="LysR_HTH_N"/>
</dbReference>
<protein>
    <submittedName>
        <fullName evidence="6">Transcriptional regulator, LysR family</fullName>
    </submittedName>
</protein>
<dbReference type="STRING" id="289003.SAMN05216190_11871"/>
<name>A0A1I5T376_9PSED</name>
<comment type="similarity">
    <text evidence="1">Belongs to the LysR transcriptional regulatory family.</text>
</comment>
<keyword evidence="3" id="KW-0238">DNA-binding</keyword>
<dbReference type="Pfam" id="PF03466">
    <property type="entry name" value="LysR_substrate"/>
    <property type="match status" value="1"/>
</dbReference>
<dbReference type="PRINTS" id="PR00039">
    <property type="entry name" value="HTHLYSR"/>
</dbReference>
<dbReference type="SUPFAM" id="SSF46785">
    <property type="entry name" value="Winged helix' DNA-binding domain"/>
    <property type="match status" value="1"/>
</dbReference>
<dbReference type="Pfam" id="PF00126">
    <property type="entry name" value="HTH_1"/>
    <property type="match status" value="1"/>
</dbReference>
<dbReference type="InterPro" id="IPR005119">
    <property type="entry name" value="LysR_subst-bd"/>
</dbReference>
<evidence type="ECO:0000313" key="7">
    <source>
        <dbReference type="Proteomes" id="UP000198784"/>
    </source>
</evidence>
<evidence type="ECO:0000256" key="4">
    <source>
        <dbReference type="ARBA" id="ARBA00023163"/>
    </source>
</evidence>
<evidence type="ECO:0000259" key="5">
    <source>
        <dbReference type="PROSITE" id="PS50931"/>
    </source>
</evidence>
<accession>A0A1I5T376</accession>
<dbReference type="GO" id="GO:0000976">
    <property type="term" value="F:transcription cis-regulatory region binding"/>
    <property type="evidence" value="ECO:0007669"/>
    <property type="project" value="TreeGrafter"/>
</dbReference>
<keyword evidence="7" id="KW-1185">Reference proteome</keyword>
<dbReference type="PANTHER" id="PTHR30126">
    <property type="entry name" value="HTH-TYPE TRANSCRIPTIONAL REGULATOR"/>
    <property type="match status" value="1"/>
</dbReference>
<evidence type="ECO:0000313" key="6">
    <source>
        <dbReference type="EMBL" id="SFP77512.1"/>
    </source>
</evidence>
<sequence>MMPSSETLQAFVQAASQGSFSAAARRLGKSQSTISAAIANLEADLGLILFDRSSRKPSLTEHGRVLLHRAEAVLAANSQLARTAQELAQGLESRLSIVLSDTYQSERFEEVLGEFQQRYPDLEFECLIAECDDLLAVVQQGRAHMGFVESQALYPPEISVAAVAEPSEMGLFVCNSHPLAALGHVSEEALQAHRQLRLGTVLNSAGASVRGRSWSAPSYLMLLEMAERGFGWAPIPRSLVSRFGSAALHELKVHGWPRQIVVDAVWCRFRPLGPAGSWFLEKMLG</sequence>
<dbReference type="Gene3D" id="3.40.190.290">
    <property type="match status" value="1"/>
</dbReference>
<dbReference type="PANTHER" id="PTHR30126:SF91">
    <property type="entry name" value="LYSR FAMILY TRANSCRIPTIONAL REGULATOR"/>
    <property type="match status" value="1"/>
</dbReference>
<keyword evidence="2" id="KW-0805">Transcription regulation</keyword>
<gene>
    <name evidence="6" type="ORF">SAMN05216190_11871</name>
</gene>
<dbReference type="Gene3D" id="1.10.10.10">
    <property type="entry name" value="Winged helix-like DNA-binding domain superfamily/Winged helix DNA-binding domain"/>
    <property type="match status" value="1"/>
</dbReference>
<dbReference type="AlphaFoldDB" id="A0A1I5T376"/>
<keyword evidence="4" id="KW-0804">Transcription</keyword>
<dbReference type="CDD" id="cd05466">
    <property type="entry name" value="PBP2_LTTR_substrate"/>
    <property type="match status" value="1"/>
</dbReference>
<dbReference type="EMBL" id="FOWX01000018">
    <property type="protein sequence ID" value="SFP77512.1"/>
    <property type="molecule type" value="Genomic_DNA"/>
</dbReference>
<evidence type="ECO:0000256" key="3">
    <source>
        <dbReference type="ARBA" id="ARBA00023125"/>
    </source>
</evidence>
<feature type="domain" description="HTH lysR-type" evidence="5">
    <location>
        <begin position="3"/>
        <end position="60"/>
    </location>
</feature>
<evidence type="ECO:0000256" key="2">
    <source>
        <dbReference type="ARBA" id="ARBA00023015"/>
    </source>
</evidence>
<proteinExistence type="inferred from homology"/>